<name>A0AAN6RR32_9PEZI</name>
<keyword evidence="1" id="KW-0472">Membrane</keyword>
<protein>
    <submittedName>
        <fullName evidence="2">Uncharacterized protein</fullName>
    </submittedName>
</protein>
<proteinExistence type="predicted"/>
<dbReference type="EMBL" id="MU855684">
    <property type="protein sequence ID" value="KAK3900317.1"/>
    <property type="molecule type" value="Genomic_DNA"/>
</dbReference>
<sequence length="229" mass="26394">MDEAERAVSVLAPPWEPQQNHEQWQLLLALRSTFLHKHDDFFVASQHPSASPALRRLASKLAMRSRMWRHSTAILADRRPSGGFMASAMASSKPMSLASFQLISQRMSQLLCQPASPADPSLDGADGELLKWLQKTEDMFDWLFDRFMFGGDRFQVLIYIFYFYCFFFEFPRGLRHLCTTMPWTIWPALVVLWGVCWMFIQPWQRQDEGVEGGVARQDVNLSPVITQGM</sequence>
<dbReference type="AlphaFoldDB" id="A0AAN6RR32"/>
<keyword evidence="3" id="KW-1185">Reference proteome</keyword>
<gene>
    <name evidence="2" type="ORF">C8A05DRAFT_17357</name>
</gene>
<feature type="transmembrane region" description="Helical" evidence="1">
    <location>
        <begin position="180"/>
        <end position="200"/>
    </location>
</feature>
<reference evidence="2" key="2">
    <citation type="submission" date="2023-05" db="EMBL/GenBank/DDBJ databases">
        <authorList>
            <consortium name="Lawrence Berkeley National Laboratory"/>
            <person name="Steindorff A."/>
            <person name="Hensen N."/>
            <person name="Bonometti L."/>
            <person name="Westerberg I."/>
            <person name="Brannstrom I.O."/>
            <person name="Guillou S."/>
            <person name="Cros-Aarteil S."/>
            <person name="Calhoun S."/>
            <person name="Haridas S."/>
            <person name="Kuo A."/>
            <person name="Mondo S."/>
            <person name="Pangilinan J."/>
            <person name="Riley R."/>
            <person name="Labutti K."/>
            <person name="Andreopoulos B."/>
            <person name="Lipzen A."/>
            <person name="Chen C."/>
            <person name="Yanf M."/>
            <person name="Daum C."/>
            <person name="Ng V."/>
            <person name="Clum A."/>
            <person name="Ohm R."/>
            <person name="Martin F."/>
            <person name="Silar P."/>
            <person name="Natvig D."/>
            <person name="Lalanne C."/>
            <person name="Gautier V."/>
            <person name="Ament-Velasquez S.L."/>
            <person name="Kruys A."/>
            <person name="Hutchinson M.I."/>
            <person name="Powell A.J."/>
            <person name="Barry K."/>
            <person name="Miller A.N."/>
            <person name="Grigoriev I.V."/>
            <person name="Debuchy R."/>
            <person name="Gladieux P."/>
            <person name="Thoren M.H."/>
            <person name="Johannesson H."/>
        </authorList>
    </citation>
    <scope>NUCLEOTIDE SEQUENCE</scope>
    <source>
        <strain evidence="2">CBS 103.79</strain>
    </source>
</reference>
<dbReference type="Proteomes" id="UP001303889">
    <property type="component" value="Unassembled WGS sequence"/>
</dbReference>
<keyword evidence="1" id="KW-1133">Transmembrane helix</keyword>
<feature type="transmembrane region" description="Helical" evidence="1">
    <location>
        <begin position="156"/>
        <end position="174"/>
    </location>
</feature>
<organism evidence="2 3">
    <name type="scientific">Staphylotrichum tortipilum</name>
    <dbReference type="NCBI Taxonomy" id="2831512"/>
    <lineage>
        <taxon>Eukaryota</taxon>
        <taxon>Fungi</taxon>
        <taxon>Dikarya</taxon>
        <taxon>Ascomycota</taxon>
        <taxon>Pezizomycotina</taxon>
        <taxon>Sordariomycetes</taxon>
        <taxon>Sordariomycetidae</taxon>
        <taxon>Sordariales</taxon>
        <taxon>Chaetomiaceae</taxon>
        <taxon>Staphylotrichum</taxon>
    </lineage>
</organism>
<comment type="caution">
    <text evidence="2">The sequence shown here is derived from an EMBL/GenBank/DDBJ whole genome shotgun (WGS) entry which is preliminary data.</text>
</comment>
<evidence type="ECO:0000313" key="3">
    <source>
        <dbReference type="Proteomes" id="UP001303889"/>
    </source>
</evidence>
<keyword evidence="1" id="KW-0812">Transmembrane</keyword>
<evidence type="ECO:0000313" key="2">
    <source>
        <dbReference type="EMBL" id="KAK3900317.1"/>
    </source>
</evidence>
<reference evidence="2" key="1">
    <citation type="journal article" date="2023" name="Mol. Phylogenet. Evol.">
        <title>Genome-scale phylogeny and comparative genomics of the fungal order Sordariales.</title>
        <authorList>
            <person name="Hensen N."/>
            <person name="Bonometti L."/>
            <person name="Westerberg I."/>
            <person name="Brannstrom I.O."/>
            <person name="Guillou S."/>
            <person name="Cros-Aarteil S."/>
            <person name="Calhoun S."/>
            <person name="Haridas S."/>
            <person name="Kuo A."/>
            <person name="Mondo S."/>
            <person name="Pangilinan J."/>
            <person name="Riley R."/>
            <person name="LaButti K."/>
            <person name="Andreopoulos B."/>
            <person name="Lipzen A."/>
            <person name="Chen C."/>
            <person name="Yan M."/>
            <person name="Daum C."/>
            <person name="Ng V."/>
            <person name="Clum A."/>
            <person name="Steindorff A."/>
            <person name="Ohm R.A."/>
            <person name="Martin F."/>
            <person name="Silar P."/>
            <person name="Natvig D.O."/>
            <person name="Lalanne C."/>
            <person name="Gautier V."/>
            <person name="Ament-Velasquez S.L."/>
            <person name="Kruys A."/>
            <person name="Hutchinson M.I."/>
            <person name="Powell A.J."/>
            <person name="Barry K."/>
            <person name="Miller A.N."/>
            <person name="Grigoriev I.V."/>
            <person name="Debuchy R."/>
            <person name="Gladieux P."/>
            <person name="Hiltunen Thoren M."/>
            <person name="Johannesson H."/>
        </authorList>
    </citation>
    <scope>NUCLEOTIDE SEQUENCE</scope>
    <source>
        <strain evidence="2">CBS 103.79</strain>
    </source>
</reference>
<evidence type="ECO:0000256" key="1">
    <source>
        <dbReference type="SAM" id="Phobius"/>
    </source>
</evidence>
<accession>A0AAN6RR32</accession>